<protein>
    <submittedName>
        <fullName evidence="1">Uncharacterized protein</fullName>
    </submittedName>
</protein>
<reference evidence="1" key="1">
    <citation type="submission" date="2018-05" db="EMBL/GenBank/DDBJ databases">
        <authorList>
            <person name="Lanie J.A."/>
            <person name="Ng W.-L."/>
            <person name="Kazmierczak K.M."/>
            <person name="Andrzejewski T.M."/>
            <person name="Davidsen T.M."/>
            <person name="Wayne K.J."/>
            <person name="Tettelin H."/>
            <person name="Glass J.I."/>
            <person name="Rusch D."/>
            <person name="Podicherti R."/>
            <person name="Tsui H.-C.T."/>
            <person name="Winkler M.E."/>
        </authorList>
    </citation>
    <scope>NUCLEOTIDE SEQUENCE</scope>
</reference>
<dbReference type="AlphaFoldDB" id="A0A382P9I9"/>
<name>A0A382P9I9_9ZZZZ</name>
<gene>
    <name evidence="1" type="ORF">METZ01_LOCUS321446</name>
</gene>
<sequence length="48" mass="5518">MLTVVRDRIVTLIKVGKSLEEIMAENPLLNTMRKWSTRQCLSIGLMLD</sequence>
<evidence type="ECO:0000313" key="1">
    <source>
        <dbReference type="EMBL" id="SVC68592.1"/>
    </source>
</evidence>
<dbReference type="EMBL" id="UINC01105001">
    <property type="protein sequence ID" value="SVC68592.1"/>
    <property type="molecule type" value="Genomic_DNA"/>
</dbReference>
<accession>A0A382P9I9</accession>
<proteinExistence type="predicted"/>
<organism evidence="1">
    <name type="scientific">marine metagenome</name>
    <dbReference type="NCBI Taxonomy" id="408172"/>
    <lineage>
        <taxon>unclassified sequences</taxon>
        <taxon>metagenomes</taxon>
        <taxon>ecological metagenomes</taxon>
    </lineage>
</organism>